<organism evidence="2 3">
    <name type="scientific">Prunus dulcis</name>
    <name type="common">Almond</name>
    <name type="synonym">Amygdalus dulcis</name>
    <dbReference type="NCBI Taxonomy" id="3755"/>
    <lineage>
        <taxon>Eukaryota</taxon>
        <taxon>Viridiplantae</taxon>
        <taxon>Streptophyta</taxon>
        <taxon>Embryophyta</taxon>
        <taxon>Tracheophyta</taxon>
        <taxon>Spermatophyta</taxon>
        <taxon>Magnoliopsida</taxon>
        <taxon>eudicotyledons</taxon>
        <taxon>Gunneridae</taxon>
        <taxon>Pentapetalae</taxon>
        <taxon>rosids</taxon>
        <taxon>fabids</taxon>
        <taxon>Rosales</taxon>
        <taxon>Rosaceae</taxon>
        <taxon>Amygdaloideae</taxon>
        <taxon>Amygdaleae</taxon>
        <taxon>Prunus</taxon>
    </lineage>
</organism>
<proteinExistence type="predicted"/>
<dbReference type="Proteomes" id="UP001054821">
    <property type="component" value="Chromosome 3"/>
</dbReference>
<dbReference type="EMBL" id="JAJFAZ020000003">
    <property type="protein sequence ID" value="KAI5338335.1"/>
    <property type="molecule type" value="Genomic_DNA"/>
</dbReference>
<dbReference type="AlphaFoldDB" id="A0AAD4Z9X8"/>
<accession>A0AAD4Z9X8</accession>
<name>A0AAD4Z9X8_PRUDU</name>
<dbReference type="Pfam" id="PF07727">
    <property type="entry name" value="RVT_2"/>
    <property type="match status" value="1"/>
</dbReference>
<evidence type="ECO:0000259" key="1">
    <source>
        <dbReference type="Pfam" id="PF07727"/>
    </source>
</evidence>
<gene>
    <name evidence="2" type="ORF">L3X38_017606</name>
</gene>
<comment type="caution">
    <text evidence="2">The sequence shown here is derived from an EMBL/GenBank/DDBJ whole genome shotgun (WGS) entry which is preliminary data.</text>
</comment>
<protein>
    <recommendedName>
        <fullName evidence="1">Reverse transcriptase Ty1/copia-type domain-containing protein</fullName>
    </recommendedName>
</protein>
<dbReference type="InterPro" id="IPR013103">
    <property type="entry name" value="RVT_2"/>
</dbReference>
<evidence type="ECO:0000313" key="3">
    <source>
        <dbReference type="Proteomes" id="UP001054821"/>
    </source>
</evidence>
<reference evidence="2 3" key="1">
    <citation type="journal article" date="2022" name="G3 (Bethesda)">
        <title>Whole-genome sequence and methylome profiling of the almond [Prunus dulcis (Mill.) D.A. Webb] cultivar 'Nonpareil'.</title>
        <authorList>
            <person name="D'Amico-Willman K.M."/>
            <person name="Ouma W.Z."/>
            <person name="Meulia T."/>
            <person name="Sideli G.M."/>
            <person name="Gradziel T.M."/>
            <person name="Fresnedo-Ramirez J."/>
        </authorList>
    </citation>
    <scope>NUCLEOTIDE SEQUENCE [LARGE SCALE GENOMIC DNA]</scope>
    <source>
        <strain evidence="2">Clone GOH B32 T37-40</strain>
    </source>
</reference>
<feature type="domain" description="Reverse transcriptase Ty1/copia-type" evidence="1">
    <location>
        <begin position="11"/>
        <end position="67"/>
    </location>
</feature>
<keyword evidence="3" id="KW-1185">Reference proteome</keyword>
<sequence length="111" mass="12479">MQEEYDALMRNQTWSLIPAKPHMNVVGCKFVLRVKRKLDGSIERHKARLVAKGYNQKEGLDYDETFKGCFVTQAFLGLAWTKLVPCLLHLILVLDEIANTGPTKSTSLGGD</sequence>
<evidence type="ECO:0000313" key="2">
    <source>
        <dbReference type="EMBL" id="KAI5338335.1"/>
    </source>
</evidence>